<evidence type="ECO:0000313" key="4">
    <source>
        <dbReference type="Proteomes" id="UP000285575"/>
    </source>
</evidence>
<dbReference type="Gene3D" id="2.60.40.2130">
    <property type="entry name" value="F-spondin domain"/>
    <property type="match status" value="1"/>
</dbReference>
<dbReference type="Pfam" id="PF07589">
    <property type="entry name" value="PEP-CTERM"/>
    <property type="match status" value="1"/>
</dbReference>
<dbReference type="RefSeq" id="WP_128227023.1">
    <property type="nucleotide sequence ID" value="NZ_SACR01000001.1"/>
</dbReference>
<dbReference type="Proteomes" id="UP000285575">
    <property type="component" value="Unassembled WGS sequence"/>
</dbReference>
<evidence type="ECO:0000259" key="2">
    <source>
        <dbReference type="Pfam" id="PF07589"/>
    </source>
</evidence>
<feature type="domain" description="Ice-binding protein C-terminal" evidence="2">
    <location>
        <begin position="236"/>
        <end position="260"/>
    </location>
</feature>
<keyword evidence="4" id="KW-1185">Reference proteome</keyword>
<dbReference type="AlphaFoldDB" id="A0A437RRF8"/>
<reference evidence="3 4" key="1">
    <citation type="submission" date="2019-01" db="EMBL/GenBank/DDBJ databases">
        <authorList>
            <person name="Chen W.-M."/>
        </authorList>
    </citation>
    <scope>NUCLEOTIDE SEQUENCE [LARGE SCALE GENOMIC DNA]</scope>
    <source>
        <strain evidence="3 4">KYPY4</strain>
    </source>
</reference>
<dbReference type="InterPro" id="IPR009465">
    <property type="entry name" value="Spondin_N"/>
</dbReference>
<name>A0A437RRF8_9BURK</name>
<dbReference type="OrthoDB" id="264824at2"/>
<sequence>MPTNLHRALRATAVAFAAACTGLSASAAIVDVTVTVQNLVPANGIAFAPLHLGFHNGSFDAFNLGGVATAPIISVAEGGAGGAWQSAFAAADPTATRGTVGGLLLPGATSSLTLRVDTSLNPNFTFAGMVVPSNDFFIGNDNPLGYRLFDAAGGLAIPSITMKASEIWDAGSEAFDPAAAAFVGANDLRTPQNSVVAFNFAELAAFNGLATGAGYTFNSGLSAGSEVYRISFAVSPVPEPGSLAMLTAGLLGIGFLVRRRREEGARGPARAA</sequence>
<evidence type="ECO:0000256" key="1">
    <source>
        <dbReference type="SAM" id="SignalP"/>
    </source>
</evidence>
<organism evidence="3 4">
    <name type="scientific">Rubrivivax rivuli</name>
    <dbReference type="NCBI Taxonomy" id="1862385"/>
    <lineage>
        <taxon>Bacteria</taxon>
        <taxon>Pseudomonadati</taxon>
        <taxon>Pseudomonadota</taxon>
        <taxon>Betaproteobacteria</taxon>
        <taxon>Burkholderiales</taxon>
        <taxon>Sphaerotilaceae</taxon>
        <taxon>Rubrivivax</taxon>
    </lineage>
</organism>
<feature type="signal peptide" evidence="1">
    <location>
        <begin position="1"/>
        <end position="27"/>
    </location>
</feature>
<dbReference type="NCBIfam" id="NF038123">
    <property type="entry name" value="NF038123_dom"/>
    <property type="match status" value="1"/>
</dbReference>
<dbReference type="InterPro" id="IPR038678">
    <property type="entry name" value="Spondin_N_sf"/>
</dbReference>
<feature type="chain" id="PRO_5019023055" evidence="1">
    <location>
        <begin position="28"/>
        <end position="272"/>
    </location>
</feature>
<proteinExistence type="predicted"/>
<evidence type="ECO:0000313" key="3">
    <source>
        <dbReference type="EMBL" id="RVU49386.1"/>
    </source>
</evidence>
<dbReference type="EMBL" id="SACR01000001">
    <property type="protein sequence ID" value="RVU49386.1"/>
    <property type="molecule type" value="Genomic_DNA"/>
</dbReference>
<accession>A0A437RRF8</accession>
<dbReference type="InterPro" id="IPR013424">
    <property type="entry name" value="Ice-binding_C"/>
</dbReference>
<comment type="caution">
    <text evidence="3">The sequence shown here is derived from an EMBL/GenBank/DDBJ whole genome shotgun (WGS) entry which is preliminary data.</text>
</comment>
<gene>
    <name evidence="3" type="ORF">EOE66_02085</name>
</gene>
<dbReference type="NCBIfam" id="TIGR02595">
    <property type="entry name" value="PEP_CTERM"/>
    <property type="match status" value="1"/>
</dbReference>
<protein>
    <submittedName>
        <fullName evidence="3">PEP-CTERM sorting domain-containing protein</fullName>
    </submittedName>
</protein>
<keyword evidence="1" id="KW-0732">Signal</keyword>